<dbReference type="Proteomes" id="UP001153269">
    <property type="component" value="Unassembled WGS sequence"/>
</dbReference>
<feature type="compositionally biased region" description="Basic and acidic residues" evidence="1">
    <location>
        <begin position="74"/>
        <end position="98"/>
    </location>
</feature>
<gene>
    <name evidence="2" type="ORF">PLEPLA_LOCUS12885</name>
</gene>
<organism evidence="2 3">
    <name type="scientific">Pleuronectes platessa</name>
    <name type="common">European plaice</name>
    <dbReference type="NCBI Taxonomy" id="8262"/>
    <lineage>
        <taxon>Eukaryota</taxon>
        <taxon>Metazoa</taxon>
        <taxon>Chordata</taxon>
        <taxon>Craniata</taxon>
        <taxon>Vertebrata</taxon>
        <taxon>Euteleostomi</taxon>
        <taxon>Actinopterygii</taxon>
        <taxon>Neopterygii</taxon>
        <taxon>Teleostei</taxon>
        <taxon>Neoteleostei</taxon>
        <taxon>Acanthomorphata</taxon>
        <taxon>Carangaria</taxon>
        <taxon>Pleuronectiformes</taxon>
        <taxon>Pleuronectoidei</taxon>
        <taxon>Pleuronectidae</taxon>
        <taxon>Pleuronectes</taxon>
    </lineage>
</organism>
<dbReference type="AlphaFoldDB" id="A0A9N7U5G0"/>
<keyword evidence="3" id="KW-1185">Reference proteome</keyword>
<reference evidence="2" key="1">
    <citation type="submission" date="2020-03" db="EMBL/GenBank/DDBJ databases">
        <authorList>
            <person name="Weist P."/>
        </authorList>
    </citation>
    <scope>NUCLEOTIDE SEQUENCE</scope>
</reference>
<feature type="compositionally biased region" description="Basic and acidic residues" evidence="1">
    <location>
        <begin position="118"/>
        <end position="127"/>
    </location>
</feature>
<proteinExistence type="predicted"/>
<dbReference type="EMBL" id="CADEAL010000768">
    <property type="protein sequence ID" value="CAB1424956.1"/>
    <property type="molecule type" value="Genomic_DNA"/>
</dbReference>
<evidence type="ECO:0000256" key="1">
    <source>
        <dbReference type="SAM" id="MobiDB-lite"/>
    </source>
</evidence>
<sequence length="127" mass="14123">MTAPFLCDPFIIATKMGATAEFSSSLAQQNTHPAPFASTATAATSQNRSVEGSIPKRPVKPIKTHQSVDILRAGAERGRAGERDTSYRRSRGEREGGIKRGRRKHRMRADMDSDEEEPKERKRDLNV</sequence>
<name>A0A9N7U5G0_PLEPL</name>
<comment type="caution">
    <text evidence="2">The sequence shown here is derived from an EMBL/GenBank/DDBJ whole genome shotgun (WGS) entry which is preliminary data.</text>
</comment>
<evidence type="ECO:0000313" key="2">
    <source>
        <dbReference type="EMBL" id="CAB1424956.1"/>
    </source>
</evidence>
<evidence type="ECO:0000313" key="3">
    <source>
        <dbReference type="Proteomes" id="UP001153269"/>
    </source>
</evidence>
<accession>A0A9N7U5G0</accession>
<feature type="compositionally biased region" description="Polar residues" evidence="1">
    <location>
        <begin position="23"/>
        <end position="32"/>
    </location>
</feature>
<feature type="region of interest" description="Disordered" evidence="1">
    <location>
        <begin position="23"/>
        <end position="127"/>
    </location>
</feature>
<protein>
    <submittedName>
        <fullName evidence="2">Uncharacterized protein</fullName>
    </submittedName>
</protein>